<evidence type="ECO:0000256" key="1">
    <source>
        <dbReference type="SAM" id="Phobius"/>
    </source>
</evidence>
<dbReference type="RefSeq" id="WP_120369018.1">
    <property type="nucleotide sequence ID" value="NZ_LXGN01000034.1"/>
</dbReference>
<comment type="caution">
    <text evidence="2">The sequence shown here is derived from an EMBL/GenBank/DDBJ whole genome shotgun (WGS) entry which is preliminary data.</text>
</comment>
<sequence length="287" mass="33245">MSEKQTRCPKCLTIYKVSLTQLTVARGMVCCPKCNLNFNALTNLVATEDNSVSPLQYSPLQQSSVSASSFQYSSYNVLDIFNRRIENSNIDLLTYLNNLNYFQNDEISSFPQLNLAESDSLGLDANPKHRKKHSLQYYVIWSFINFTLFSILVFQILWFNPRIMHNSPVLGAMFNHLCSVFSCKKLEEKYTLLTINKVKVVAVERHKTRFSGVLVNYHDKSLQLPLLKLTLKDKHESNSIILKPQDYLPENLKSIQRIPKNLPYKFEFTINQSRKSFNDYTLEIVHP</sequence>
<dbReference type="EMBL" id="RAXU01000002">
    <property type="protein sequence ID" value="RKG35823.1"/>
    <property type="molecule type" value="Genomic_DNA"/>
</dbReference>
<dbReference type="Pfam" id="PF11906">
    <property type="entry name" value="DUF3426"/>
    <property type="match status" value="1"/>
</dbReference>
<dbReference type="OrthoDB" id="5294582at2"/>
<feature type="transmembrane region" description="Helical" evidence="1">
    <location>
        <begin position="138"/>
        <end position="159"/>
    </location>
</feature>
<keyword evidence="1" id="KW-0472">Membrane</keyword>
<accession>A0A3A8F506</accession>
<dbReference type="AlphaFoldDB" id="A0A3A8F506"/>
<evidence type="ECO:0000313" key="2">
    <source>
        <dbReference type="EMBL" id="RKG35823.1"/>
    </source>
</evidence>
<gene>
    <name evidence="2" type="ORF">D7V21_02860</name>
</gene>
<dbReference type="InterPro" id="IPR011723">
    <property type="entry name" value="Znf/thioredoxin_put"/>
</dbReference>
<proteinExistence type="predicted"/>
<reference evidence="2 3" key="1">
    <citation type="submission" date="2018-09" db="EMBL/GenBank/DDBJ databases">
        <title>The draft genome of Acinetobacter spp. strains.</title>
        <authorList>
            <person name="Qin J."/>
            <person name="Feng Y."/>
            <person name="Zong Z."/>
        </authorList>
    </citation>
    <scope>NUCLEOTIDE SEQUENCE [LARGE SCALE GENOMIC DNA]</scope>
    <source>
        <strain evidence="2 3">WCHAc060096</strain>
    </source>
</reference>
<dbReference type="NCBIfam" id="TIGR02098">
    <property type="entry name" value="MJ0042_CXXC"/>
    <property type="match status" value="1"/>
</dbReference>
<dbReference type="Proteomes" id="UP000269001">
    <property type="component" value="Unassembled WGS sequence"/>
</dbReference>
<keyword evidence="1" id="KW-0812">Transmembrane</keyword>
<organism evidence="2 3">
    <name type="scientific">Acinetobacter guerrae</name>
    <dbReference type="NCBI Taxonomy" id="1843371"/>
    <lineage>
        <taxon>Bacteria</taxon>
        <taxon>Pseudomonadati</taxon>
        <taxon>Pseudomonadota</taxon>
        <taxon>Gammaproteobacteria</taxon>
        <taxon>Moraxellales</taxon>
        <taxon>Moraxellaceae</taxon>
        <taxon>Acinetobacter</taxon>
    </lineage>
</organism>
<keyword evidence="1" id="KW-1133">Transmembrane helix</keyword>
<dbReference type="InterPro" id="IPR021834">
    <property type="entry name" value="DUF3426"/>
</dbReference>
<protein>
    <submittedName>
        <fullName evidence="2">DUF3426 domain-containing protein</fullName>
    </submittedName>
</protein>
<keyword evidence="3" id="KW-1185">Reference proteome</keyword>
<name>A0A3A8F506_9GAMM</name>
<evidence type="ECO:0000313" key="3">
    <source>
        <dbReference type="Proteomes" id="UP000269001"/>
    </source>
</evidence>